<dbReference type="InterPro" id="IPR004358">
    <property type="entry name" value="Sig_transdc_His_kin-like_C"/>
</dbReference>
<dbReference type="InterPro" id="IPR036890">
    <property type="entry name" value="HATPase_C_sf"/>
</dbReference>
<dbReference type="EC" id="2.7.13.3" evidence="2"/>
<evidence type="ECO:0000259" key="6">
    <source>
        <dbReference type="PROSITE" id="PS50113"/>
    </source>
</evidence>
<name>A0A1M6XVK5_9BACT</name>
<dbReference type="CDD" id="cd00130">
    <property type="entry name" value="PAS"/>
    <property type="match status" value="2"/>
</dbReference>
<feature type="domain" description="PAC" evidence="6">
    <location>
        <begin position="140"/>
        <end position="192"/>
    </location>
</feature>
<protein>
    <recommendedName>
        <fullName evidence="2">histidine kinase</fullName>
        <ecNumber evidence="2">2.7.13.3</ecNumber>
    </recommendedName>
</protein>
<dbReference type="PROSITE" id="PS50113">
    <property type="entry name" value="PAC"/>
    <property type="match status" value="1"/>
</dbReference>
<feature type="domain" description="PAS" evidence="5">
    <location>
        <begin position="51"/>
        <end position="123"/>
    </location>
</feature>
<dbReference type="Pfam" id="PF00512">
    <property type="entry name" value="HisKA"/>
    <property type="match status" value="1"/>
</dbReference>
<dbReference type="SUPFAM" id="SSF55785">
    <property type="entry name" value="PYP-like sensor domain (PAS domain)"/>
    <property type="match status" value="2"/>
</dbReference>
<dbReference type="SMART" id="SM00388">
    <property type="entry name" value="HisKA"/>
    <property type="match status" value="1"/>
</dbReference>
<organism evidence="7 8">
    <name type="scientific">Desulfatibacillum alkenivorans DSM 16219</name>
    <dbReference type="NCBI Taxonomy" id="1121393"/>
    <lineage>
        <taxon>Bacteria</taxon>
        <taxon>Pseudomonadati</taxon>
        <taxon>Thermodesulfobacteriota</taxon>
        <taxon>Desulfobacteria</taxon>
        <taxon>Desulfobacterales</taxon>
        <taxon>Desulfatibacillaceae</taxon>
        <taxon>Desulfatibacillum</taxon>
    </lineage>
</organism>
<dbReference type="SUPFAM" id="SSF47384">
    <property type="entry name" value="Homodimeric domain of signal transducing histidine kinase"/>
    <property type="match status" value="1"/>
</dbReference>
<dbReference type="SMART" id="SM00387">
    <property type="entry name" value="HATPase_c"/>
    <property type="match status" value="1"/>
</dbReference>
<dbReference type="CDD" id="cd00082">
    <property type="entry name" value="HisKA"/>
    <property type="match status" value="1"/>
</dbReference>
<evidence type="ECO:0000256" key="1">
    <source>
        <dbReference type="ARBA" id="ARBA00000085"/>
    </source>
</evidence>
<dbReference type="SMART" id="SM00086">
    <property type="entry name" value="PAC"/>
    <property type="match status" value="2"/>
</dbReference>
<dbReference type="PANTHER" id="PTHR43065:SF42">
    <property type="entry name" value="TWO-COMPONENT SENSOR PPRA"/>
    <property type="match status" value="1"/>
</dbReference>
<dbReference type="Proteomes" id="UP000183994">
    <property type="component" value="Unassembled WGS sequence"/>
</dbReference>
<dbReference type="InterPro" id="IPR003661">
    <property type="entry name" value="HisK_dim/P_dom"/>
</dbReference>
<feature type="domain" description="PAS" evidence="5">
    <location>
        <begin position="193"/>
        <end position="238"/>
    </location>
</feature>
<reference evidence="8" key="1">
    <citation type="submission" date="2016-11" db="EMBL/GenBank/DDBJ databases">
        <authorList>
            <person name="Varghese N."/>
            <person name="Submissions S."/>
        </authorList>
    </citation>
    <scope>NUCLEOTIDE SEQUENCE [LARGE SCALE GENOMIC DNA]</scope>
    <source>
        <strain evidence="8">DSM 16219</strain>
    </source>
</reference>
<dbReference type="PROSITE" id="PS50112">
    <property type="entry name" value="PAS"/>
    <property type="match status" value="2"/>
</dbReference>
<dbReference type="STRING" id="1121393.SAMN02745216_04617"/>
<dbReference type="PROSITE" id="PS50109">
    <property type="entry name" value="HIS_KIN"/>
    <property type="match status" value="1"/>
</dbReference>
<evidence type="ECO:0000256" key="2">
    <source>
        <dbReference type="ARBA" id="ARBA00012438"/>
    </source>
</evidence>
<dbReference type="InterPro" id="IPR000014">
    <property type="entry name" value="PAS"/>
</dbReference>
<dbReference type="EMBL" id="FQZU01000045">
    <property type="protein sequence ID" value="SHL10004.1"/>
    <property type="molecule type" value="Genomic_DNA"/>
</dbReference>
<dbReference type="NCBIfam" id="TIGR00229">
    <property type="entry name" value="sensory_box"/>
    <property type="match status" value="2"/>
</dbReference>
<dbReference type="Pfam" id="PF13426">
    <property type="entry name" value="PAS_9"/>
    <property type="match status" value="2"/>
</dbReference>
<comment type="catalytic activity">
    <reaction evidence="1">
        <text>ATP + protein L-histidine = ADP + protein N-phospho-L-histidine.</text>
        <dbReference type="EC" id="2.7.13.3"/>
    </reaction>
</comment>
<dbReference type="RefSeq" id="WP_073478605.1">
    <property type="nucleotide sequence ID" value="NZ_FQZU01000045.1"/>
</dbReference>
<dbReference type="Gene3D" id="3.30.565.10">
    <property type="entry name" value="Histidine kinase-like ATPase, C-terminal domain"/>
    <property type="match status" value="1"/>
</dbReference>
<evidence type="ECO:0000256" key="3">
    <source>
        <dbReference type="ARBA" id="ARBA00022553"/>
    </source>
</evidence>
<dbReference type="InterPro" id="IPR001610">
    <property type="entry name" value="PAC"/>
</dbReference>
<dbReference type="Pfam" id="PF02518">
    <property type="entry name" value="HATPase_c"/>
    <property type="match status" value="1"/>
</dbReference>
<keyword evidence="8" id="KW-1185">Reference proteome</keyword>
<feature type="domain" description="Histidine kinase" evidence="4">
    <location>
        <begin position="330"/>
        <end position="553"/>
    </location>
</feature>
<dbReference type="GO" id="GO:0000155">
    <property type="term" value="F:phosphorelay sensor kinase activity"/>
    <property type="evidence" value="ECO:0007669"/>
    <property type="project" value="InterPro"/>
</dbReference>
<dbReference type="OrthoDB" id="9805967at2"/>
<gene>
    <name evidence="7" type="ORF">SAMN02745216_04617</name>
</gene>
<dbReference type="SUPFAM" id="SSF55874">
    <property type="entry name" value="ATPase domain of HSP90 chaperone/DNA topoisomerase II/histidine kinase"/>
    <property type="match status" value="1"/>
</dbReference>
<accession>A0A1M6XVK5</accession>
<evidence type="ECO:0000313" key="8">
    <source>
        <dbReference type="Proteomes" id="UP000183994"/>
    </source>
</evidence>
<dbReference type="Gene3D" id="1.10.287.130">
    <property type="match status" value="1"/>
</dbReference>
<proteinExistence type="predicted"/>
<sequence length="558" mass="62834">MIPDRISDVIKENQILRNEIRVAREAAEITAHLVVKQFQETERILRRFQRSNAQRKAVLNAAAQIAIIATDSEGLITVFNTGAENLLGYKAEEIIGKETPLLFHNDDELQETAEKLREICNKPVAGVDIFLETARQWPSLQREWTYVRNNGAQFPVEMSINLLREQDYAISGMMFIAMDISAKKMSEQACQESEQKYRALFDSNPNPIFVLDPETLRILDANPTALEAYEYRREELVGLSFASLGDMEENDEHFSMIRKRQYHEGVKSLKVRQFKKGGKPFYVNFRTCPMEYHGREAAILTVDDITEMLEKDALLIQAGKMTILGEMSAGVAHELNQPLNAIRVGNEFLKVMAEKDRQIPLDEIKLVADEVTAQVDRAAAIINRLKAFGRKAEFEKEPVDINVPVNGVLGMIGRQLALENITVTLELGKNLPPVIAHENRMEQVLFNLITNARDAIGGKRDCSMFPCEGNINIRSYQEGDMVAVEITDTGVGMSQEVQERIFEPFFTTKEVGKGMGLGLSIIYGIIRDYGGRIEVQSKEGAGSAFTFFFPREGAQVET</sequence>
<dbReference type="PRINTS" id="PR00344">
    <property type="entry name" value="BCTRLSENSOR"/>
</dbReference>
<dbReference type="AlphaFoldDB" id="A0A1M6XVK5"/>
<dbReference type="Gene3D" id="3.30.450.20">
    <property type="entry name" value="PAS domain"/>
    <property type="match status" value="2"/>
</dbReference>
<evidence type="ECO:0000313" key="7">
    <source>
        <dbReference type="EMBL" id="SHL10004.1"/>
    </source>
</evidence>
<dbReference type="InterPro" id="IPR003594">
    <property type="entry name" value="HATPase_dom"/>
</dbReference>
<keyword evidence="3" id="KW-0597">Phosphoprotein</keyword>
<evidence type="ECO:0000259" key="4">
    <source>
        <dbReference type="PROSITE" id="PS50109"/>
    </source>
</evidence>
<dbReference type="InterPro" id="IPR036097">
    <property type="entry name" value="HisK_dim/P_sf"/>
</dbReference>
<dbReference type="InterPro" id="IPR035965">
    <property type="entry name" value="PAS-like_dom_sf"/>
</dbReference>
<dbReference type="SMART" id="SM00091">
    <property type="entry name" value="PAS"/>
    <property type="match status" value="2"/>
</dbReference>
<evidence type="ECO:0000259" key="5">
    <source>
        <dbReference type="PROSITE" id="PS50112"/>
    </source>
</evidence>
<dbReference type="PANTHER" id="PTHR43065">
    <property type="entry name" value="SENSOR HISTIDINE KINASE"/>
    <property type="match status" value="1"/>
</dbReference>
<dbReference type="InterPro" id="IPR005467">
    <property type="entry name" value="His_kinase_dom"/>
</dbReference>
<dbReference type="InterPro" id="IPR000700">
    <property type="entry name" value="PAS-assoc_C"/>
</dbReference>